<evidence type="ECO:0000313" key="5">
    <source>
        <dbReference type="EMBL" id="CAK7211849.1"/>
    </source>
</evidence>
<dbReference type="SUPFAM" id="SSF140959">
    <property type="entry name" value="Indolic compounds 2,3-dioxygenase-like"/>
    <property type="match status" value="1"/>
</dbReference>
<comment type="caution">
    <text evidence="5">The sequence shown here is derived from an EMBL/GenBank/DDBJ whole genome shotgun (WGS) entry which is preliminary data.</text>
</comment>
<dbReference type="Pfam" id="PF01231">
    <property type="entry name" value="IDO"/>
    <property type="match status" value="1"/>
</dbReference>
<name>A0ABP0AX67_9PEZI</name>
<dbReference type="EMBL" id="CAWUHD010000008">
    <property type="protein sequence ID" value="CAK7211849.1"/>
    <property type="molecule type" value="Genomic_DNA"/>
</dbReference>
<keyword evidence="2" id="KW-0479">Metal-binding</keyword>
<keyword evidence="3" id="KW-0408">Iron</keyword>
<dbReference type="Gene3D" id="1.20.58.480">
    <property type="match status" value="1"/>
</dbReference>
<dbReference type="PROSITE" id="PS00876">
    <property type="entry name" value="IDO_1"/>
    <property type="match status" value="1"/>
</dbReference>
<evidence type="ECO:0000313" key="6">
    <source>
        <dbReference type="Proteomes" id="UP001642482"/>
    </source>
</evidence>
<evidence type="ECO:0000256" key="3">
    <source>
        <dbReference type="ARBA" id="ARBA00023004"/>
    </source>
</evidence>
<comment type="similarity">
    <text evidence="1">Belongs to the indoleamine 2,3-dioxygenase family.</text>
</comment>
<keyword evidence="6" id="KW-1185">Reference proteome</keyword>
<evidence type="ECO:0000256" key="2">
    <source>
        <dbReference type="ARBA" id="ARBA00022723"/>
    </source>
</evidence>
<accession>A0ABP0AX67</accession>
<dbReference type="PANTHER" id="PTHR28657">
    <property type="entry name" value="INDOLEAMINE 2,3-DIOXYGENASE"/>
    <property type="match status" value="1"/>
</dbReference>
<feature type="region of interest" description="Disordered" evidence="4">
    <location>
        <begin position="377"/>
        <end position="397"/>
    </location>
</feature>
<sequence>MDTSFTQQYGLSDNGFLPSRLPLARLPDPYYAPWETVVTKLPELLRSNGLRSAVRQLPVLSTNSLGSEPEWRRAYLILAFLTHAYIWGEDPVAEILPPCITVPLLAVSAHLELPPVATYAALNLWNFTTVGEDGKTREEIPFDNLDRLRALHTFTDTESESWFYVVSVAMECRAATILPVLLGAVDAAARNDVATIVSALHQFVACIHEVGVLLDRMHERCDPSVFFFQIRPFLAGSKHMAAQGLPNGVFYDEGDGRGAWRQLRGGSNGQSSLIQFFDIVLGVEHTSNGRHSQPSDSKGESGFHQEVRGYMPGPHRRFLEHVAALPSLRSFVAKTQGESELSAAFEEATKALAAFRNKHLGIVTRYIIIPSRQKQAAEAAQAKKEPEAQPEPSKLRGLAHVSTHKDTKEMLTGTGGTELLPFLKQTRDETLQAGVFTKPVAATNDS</sequence>
<gene>
    <name evidence="5" type="ORF">SEUCBS140593_001303</name>
</gene>
<organism evidence="5 6">
    <name type="scientific">Sporothrix eucalyptigena</name>
    <dbReference type="NCBI Taxonomy" id="1812306"/>
    <lineage>
        <taxon>Eukaryota</taxon>
        <taxon>Fungi</taxon>
        <taxon>Dikarya</taxon>
        <taxon>Ascomycota</taxon>
        <taxon>Pezizomycotina</taxon>
        <taxon>Sordariomycetes</taxon>
        <taxon>Sordariomycetidae</taxon>
        <taxon>Ophiostomatales</taxon>
        <taxon>Ophiostomataceae</taxon>
        <taxon>Sporothrix</taxon>
    </lineage>
</organism>
<dbReference type="Proteomes" id="UP001642482">
    <property type="component" value="Unassembled WGS sequence"/>
</dbReference>
<evidence type="ECO:0000256" key="1">
    <source>
        <dbReference type="ARBA" id="ARBA00007119"/>
    </source>
</evidence>
<dbReference type="InterPro" id="IPR037217">
    <property type="entry name" value="Trp/Indoleamine_2_3_dOase-like"/>
</dbReference>
<evidence type="ECO:0008006" key="7">
    <source>
        <dbReference type="Google" id="ProtNLM"/>
    </source>
</evidence>
<evidence type="ECO:0000256" key="4">
    <source>
        <dbReference type="SAM" id="MobiDB-lite"/>
    </source>
</evidence>
<proteinExistence type="inferred from homology"/>
<dbReference type="InterPro" id="IPR000898">
    <property type="entry name" value="Indolamine_dOase"/>
</dbReference>
<dbReference type="PANTHER" id="PTHR28657:SF10">
    <property type="entry name" value="INDOLEAMINE 2,3-DIOXYGENASE"/>
    <property type="match status" value="1"/>
</dbReference>
<protein>
    <recommendedName>
        <fullName evidence="7">Indoleamine 2,3-dioxygenase</fullName>
    </recommendedName>
</protein>
<reference evidence="5 6" key="1">
    <citation type="submission" date="2024-01" db="EMBL/GenBank/DDBJ databases">
        <authorList>
            <person name="Allen C."/>
            <person name="Tagirdzhanova G."/>
        </authorList>
    </citation>
    <scope>NUCLEOTIDE SEQUENCE [LARGE SCALE GENOMIC DNA]</scope>
</reference>